<evidence type="ECO:0000256" key="4">
    <source>
        <dbReference type="ARBA" id="ARBA00022801"/>
    </source>
</evidence>
<evidence type="ECO:0000259" key="13">
    <source>
        <dbReference type="Pfam" id="PF22666"/>
    </source>
</evidence>
<dbReference type="Pfam" id="PF22666">
    <property type="entry name" value="Glyco_hydro_2_N2"/>
    <property type="match status" value="1"/>
</dbReference>
<dbReference type="GO" id="GO:0004567">
    <property type="term" value="F:beta-mannosidase activity"/>
    <property type="evidence" value="ECO:0007669"/>
    <property type="project" value="UniProtKB-EC"/>
</dbReference>
<dbReference type="SUPFAM" id="SSF51445">
    <property type="entry name" value="(Trans)glycosidases"/>
    <property type="match status" value="1"/>
</dbReference>
<organism evidence="14 15">
    <name type="scientific">Talaromyces pinophilus</name>
    <name type="common">Penicillium pinophilum</name>
    <dbReference type="NCBI Taxonomy" id="128442"/>
    <lineage>
        <taxon>Eukaryota</taxon>
        <taxon>Fungi</taxon>
        <taxon>Dikarya</taxon>
        <taxon>Ascomycota</taxon>
        <taxon>Pezizomycotina</taxon>
        <taxon>Eurotiomycetes</taxon>
        <taxon>Eurotiomycetidae</taxon>
        <taxon>Eurotiales</taxon>
        <taxon>Trichocomaceae</taxon>
        <taxon>Talaromyces</taxon>
        <taxon>Talaromyces sect. Talaromyces</taxon>
    </lineage>
</organism>
<dbReference type="PANTHER" id="PTHR43730">
    <property type="entry name" value="BETA-MANNOSIDASE"/>
    <property type="match status" value="1"/>
</dbReference>
<dbReference type="InterPro" id="IPR054593">
    <property type="entry name" value="Beta-mannosidase-like_N2"/>
</dbReference>
<dbReference type="Gene3D" id="2.60.120.260">
    <property type="entry name" value="Galactose-binding domain-like"/>
    <property type="match status" value="1"/>
</dbReference>
<evidence type="ECO:0000313" key="15">
    <source>
        <dbReference type="Proteomes" id="UP000053095"/>
    </source>
</evidence>
<comment type="catalytic activity">
    <reaction evidence="1">
        <text>Hydrolysis of terminal, non-reducing beta-D-mannose residues in beta-D-mannosides.</text>
        <dbReference type="EC" id="3.2.1.25"/>
    </reaction>
</comment>
<dbReference type="GO" id="GO:0000272">
    <property type="term" value="P:polysaccharide catabolic process"/>
    <property type="evidence" value="ECO:0007669"/>
    <property type="project" value="UniProtKB-KW"/>
</dbReference>
<feature type="domain" description="Beta-mannosidase-like galactose-binding" evidence="13">
    <location>
        <begin position="41"/>
        <end position="188"/>
    </location>
</feature>
<dbReference type="Proteomes" id="UP000053095">
    <property type="component" value="Unassembled WGS sequence"/>
</dbReference>
<evidence type="ECO:0000256" key="8">
    <source>
        <dbReference type="ARBA" id="ARBA00038429"/>
    </source>
</evidence>
<dbReference type="Gene3D" id="3.20.20.80">
    <property type="entry name" value="Glycosidases"/>
    <property type="match status" value="1"/>
</dbReference>
<evidence type="ECO:0000256" key="9">
    <source>
        <dbReference type="ARBA" id="ARBA00041069"/>
    </source>
</evidence>
<dbReference type="EMBL" id="DF933840">
    <property type="protein sequence ID" value="GAM42630.1"/>
    <property type="molecule type" value="Genomic_DNA"/>
</dbReference>
<dbReference type="GO" id="GO:0005576">
    <property type="term" value="C:extracellular region"/>
    <property type="evidence" value="ECO:0007669"/>
    <property type="project" value="UniProtKB-SubCell"/>
</dbReference>
<dbReference type="SUPFAM" id="SSF49303">
    <property type="entry name" value="beta-Galactosidase/glucuronidase domain"/>
    <property type="match status" value="2"/>
</dbReference>
<dbReference type="InterPro" id="IPR017853">
    <property type="entry name" value="GH"/>
</dbReference>
<keyword evidence="6" id="KW-0326">Glycosidase</keyword>
<proteinExistence type="inferred from homology"/>
<dbReference type="InterPro" id="IPR013783">
    <property type="entry name" value="Ig-like_fold"/>
</dbReference>
<evidence type="ECO:0000259" key="11">
    <source>
        <dbReference type="Pfam" id="PF00703"/>
    </source>
</evidence>
<feature type="domain" description="Glycoside hydrolase family 2 immunoglobulin-like beta-sandwich" evidence="11">
    <location>
        <begin position="200"/>
        <end position="307"/>
    </location>
</feature>
<sequence length="861" mass="99265">MSHLQRKMQNTHTLLNENWQWRLVSTTPEDKKLLPDSVDLTQWQGAQHSPSEIHLELLSRKLLSDYNVGQNERKIQWTTVNSRRKHVELFFEGLDTFATVTLNGEVIAKSDNQFIPFRVNVAKHLVESSKKDNELVILFESAERMGTELEKRWGARTSLMRDKKRMNMRKAQYSWGWDWGPKILNAGPHLPVYLETYDNRIDNLYVTSTLSEELKSAQLSVQVNLGEAATDYTKLRLEISQNGEIVYSTRMSIHVGEKSQTITTDITNPKLWWPHGHGEHPIYTATASILGQDEKVIDEIQTKFGIRKIKVVQRPLVDAPGKIFMFQVNNKSIFTQGADWIPLDNLAPTTTRERYFAWIRMAQKSNVNMIRVWGGGYYETEDFWDACDEHGIMIWQDYMFACGDYPIHYQFLESVRKEAELQTIRFRNRASLALLCGGNEDFMFADWAGPYDHDDMKGPFEDTSFPQRKIYLDVLLNVAGEFAPHVQYWANSPWGGPTANDETIGDVHQWDVWHGKQLAYQDYHTLSGRFISEFGMHGYPDMRTMNVFCPDPADRHPQSQTIDCHNKGEGAEKRIARYMAENFRYTNDLEIYAYVSQLVQSEAYGYALRDWKRNFKGEGKEYCAGAIIWQLNDCYPCTSWAYIDYFLRPKPAFYTIRRTFAPISVGISRTPRSRFVDENKPYESMVPPKFDIFAHNTTTEKQDFTLVVKAFDLYTGKFVQFENASRQVSLLPGQNTELGTLTNPSEVNADSLIILSTSLVDGSGAIVARFVDWPEPFRYLNWPKGTKVTTTVVAENDGWETIEIESNNPVKGVLLDVESGEIPEWEDNMIDLLPGDNVQVRVKGLVGRKITSRWLNDWEQK</sequence>
<dbReference type="AlphaFoldDB" id="A0A478EC15"/>
<dbReference type="Pfam" id="PF00703">
    <property type="entry name" value="Glyco_hydro_2"/>
    <property type="match status" value="1"/>
</dbReference>
<dbReference type="InterPro" id="IPR041447">
    <property type="entry name" value="Mannosidase_ig"/>
</dbReference>
<dbReference type="InterPro" id="IPR006102">
    <property type="entry name" value="Ig-like_GH2"/>
</dbReference>
<evidence type="ECO:0000256" key="6">
    <source>
        <dbReference type="ARBA" id="ARBA00023295"/>
    </source>
</evidence>
<dbReference type="UniPathway" id="UPA00280"/>
<dbReference type="InterPro" id="IPR008979">
    <property type="entry name" value="Galactose-bd-like_sf"/>
</dbReference>
<dbReference type="GO" id="GO:0006516">
    <property type="term" value="P:glycoprotein catabolic process"/>
    <property type="evidence" value="ECO:0007669"/>
    <property type="project" value="TreeGrafter"/>
</dbReference>
<evidence type="ECO:0000256" key="1">
    <source>
        <dbReference type="ARBA" id="ARBA00000829"/>
    </source>
</evidence>
<feature type="domain" description="Mannosidase Ig/CBM-like" evidence="12">
    <location>
        <begin position="689"/>
        <end position="779"/>
    </location>
</feature>
<accession>A0A478EC15</accession>
<dbReference type="Pfam" id="PF17786">
    <property type="entry name" value="Mannosidase_ig"/>
    <property type="match status" value="1"/>
</dbReference>
<keyword evidence="7" id="KW-0624">Polysaccharide degradation</keyword>
<name>A0A478EC15_TALPI</name>
<dbReference type="FunFam" id="3.20.20.80:FF:000050">
    <property type="entry name" value="Beta-mannosidase B"/>
    <property type="match status" value="1"/>
</dbReference>
<evidence type="ECO:0000256" key="2">
    <source>
        <dbReference type="ARBA" id="ARBA00004740"/>
    </source>
</evidence>
<evidence type="ECO:0000256" key="7">
    <source>
        <dbReference type="ARBA" id="ARBA00023326"/>
    </source>
</evidence>
<dbReference type="InterPro" id="IPR036156">
    <property type="entry name" value="Beta-gal/glucu_dom_sf"/>
</dbReference>
<dbReference type="InterPro" id="IPR050887">
    <property type="entry name" value="Beta-mannosidase_GH2"/>
</dbReference>
<protein>
    <recommendedName>
        <fullName evidence="9">Beta-mannosidase B</fullName>
        <ecNumber evidence="3">3.2.1.25</ecNumber>
    </recommendedName>
    <alternativeName>
        <fullName evidence="10">Mannanase B</fullName>
    </alternativeName>
</protein>
<gene>
    <name evidence="14" type="ORF">TCE0_044r16782</name>
</gene>
<evidence type="ECO:0000259" key="12">
    <source>
        <dbReference type="Pfam" id="PF17786"/>
    </source>
</evidence>
<evidence type="ECO:0000256" key="10">
    <source>
        <dbReference type="ARBA" id="ARBA00041614"/>
    </source>
</evidence>
<comment type="pathway">
    <text evidence="2">Glycan metabolism; N-glycan degradation.</text>
</comment>
<keyword evidence="15" id="KW-1185">Reference proteome</keyword>
<dbReference type="SUPFAM" id="SSF49785">
    <property type="entry name" value="Galactose-binding domain-like"/>
    <property type="match status" value="1"/>
</dbReference>
<evidence type="ECO:0000256" key="3">
    <source>
        <dbReference type="ARBA" id="ARBA00012754"/>
    </source>
</evidence>
<reference evidence="15" key="1">
    <citation type="journal article" date="2015" name="Genome Announc.">
        <title>Draft genome sequence of Talaromyces cellulolyticus strain Y-94, a source of lignocellulosic biomass-degrading enzymes.</title>
        <authorList>
            <person name="Fujii T."/>
            <person name="Koike H."/>
            <person name="Sawayama S."/>
            <person name="Yano S."/>
            <person name="Inoue H."/>
        </authorList>
    </citation>
    <scope>NUCLEOTIDE SEQUENCE [LARGE SCALE GENOMIC DNA]</scope>
    <source>
        <strain evidence="15">Y-94</strain>
    </source>
</reference>
<comment type="similarity">
    <text evidence="8">Belongs to the glycosyl hydrolase 2 family. Beta-mannosidase B subfamily.</text>
</comment>
<dbReference type="Gene3D" id="2.60.40.10">
    <property type="entry name" value="Immunoglobulins"/>
    <property type="match status" value="2"/>
</dbReference>
<evidence type="ECO:0000256" key="5">
    <source>
        <dbReference type="ARBA" id="ARBA00023277"/>
    </source>
</evidence>
<dbReference type="PANTHER" id="PTHR43730:SF1">
    <property type="entry name" value="BETA-MANNOSIDASE"/>
    <property type="match status" value="1"/>
</dbReference>
<keyword evidence="5" id="KW-0119">Carbohydrate metabolism</keyword>
<dbReference type="EC" id="3.2.1.25" evidence="3"/>
<evidence type="ECO:0000313" key="14">
    <source>
        <dbReference type="EMBL" id="GAM42630.1"/>
    </source>
</evidence>
<keyword evidence="4" id="KW-0378">Hydrolase</keyword>